<feature type="compositionally biased region" description="Polar residues" evidence="1">
    <location>
        <begin position="301"/>
        <end position="326"/>
    </location>
</feature>
<evidence type="ECO:0000313" key="4">
    <source>
        <dbReference type="Proteomes" id="UP000708208"/>
    </source>
</evidence>
<dbReference type="GO" id="GO:0000076">
    <property type="term" value="P:DNA replication checkpoint signaling"/>
    <property type="evidence" value="ECO:0007669"/>
    <property type="project" value="TreeGrafter"/>
</dbReference>
<organism evidence="3 4">
    <name type="scientific">Allacma fusca</name>
    <dbReference type="NCBI Taxonomy" id="39272"/>
    <lineage>
        <taxon>Eukaryota</taxon>
        <taxon>Metazoa</taxon>
        <taxon>Ecdysozoa</taxon>
        <taxon>Arthropoda</taxon>
        <taxon>Hexapoda</taxon>
        <taxon>Collembola</taxon>
        <taxon>Symphypleona</taxon>
        <taxon>Sminthuridae</taxon>
        <taxon>Allacma</taxon>
    </lineage>
</organism>
<evidence type="ECO:0000256" key="2">
    <source>
        <dbReference type="SAM" id="SignalP"/>
    </source>
</evidence>
<dbReference type="Proteomes" id="UP000708208">
    <property type="component" value="Unassembled WGS sequence"/>
</dbReference>
<dbReference type="AlphaFoldDB" id="A0A8J2MG48"/>
<dbReference type="GO" id="GO:0071479">
    <property type="term" value="P:cellular response to ionizing radiation"/>
    <property type="evidence" value="ECO:0007669"/>
    <property type="project" value="TreeGrafter"/>
</dbReference>
<feature type="signal peptide" evidence="2">
    <location>
        <begin position="1"/>
        <end position="16"/>
    </location>
</feature>
<feature type="compositionally biased region" description="Polar residues" evidence="1">
    <location>
        <begin position="284"/>
        <end position="294"/>
    </location>
</feature>
<evidence type="ECO:0000256" key="1">
    <source>
        <dbReference type="SAM" id="MobiDB-lite"/>
    </source>
</evidence>
<feature type="region of interest" description="Disordered" evidence="1">
    <location>
        <begin position="272"/>
        <end position="349"/>
    </location>
</feature>
<dbReference type="GO" id="GO:0006281">
    <property type="term" value="P:DNA repair"/>
    <property type="evidence" value="ECO:0007669"/>
    <property type="project" value="TreeGrafter"/>
</dbReference>
<sequence>MSIKCWISSLSLKCWGRVIQTLASAGESDIHFTITPEALTLYTYDSSHSVCCTCKFDRTFFFRYDVLEGSQLFCRIPSKCMLKPFKSLRFLQRCSDTCEIEFDSEANTMTIMIPCKGGVIVRHVLNFSVDRDSEELDFDPQSLKSCIGAEPKIFLRSLTNFVHNKGVAELTLKVLNNKLLLKNCVNDMIKKEGKVYTELMMNSVDFSQYSIECESELSFPMREFKTFVSFAEHVKTSLSLNFHGPNEPLLVTARSDDGTYCATLLLATRSIGQPERSSRKNSKHASTSYAANQAKNRETPSNRSNQINTDSSGIDSSFLNTETSVWATKGGNTPAPVIPPGPSAARQSHYSADLPGSFTLRQPENRNEVSQNTHFSVAPISSMDEDCEIVENDQNIAPACTLLPADNFSDDADEDTARKRIKLLFPSLGRIFDPRRDLPGYNDILVQCSDEEDT</sequence>
<dbReference type="Pfam" id="PF04139">
    <property type="entry name" value="Rad9"/>
    <property type="match status" value="1"/>
</dbReference>
<accession>A0A8J2MG48</accession>
<dbReference type="PANTHER" id="PTHR15237">
    <property type="entry name" value="DNA REPAIR PROTEIN RAD9"/>
    <property type="match status" value="1"/>
</dbReference>
<feature type="chain" id="PRO_5035147237" description="Cell cycle checkpoint control protein" evidence="2">
    <location>
        <begin position="17"/>
        <end position="454"/>
    </location>
</feature>
<dbReference type="InterPro" id="IPR007268">
    <property type="entry name" value="Rad9/Ddc1"/>
</dbReference>
<gene>
    <name evidence="3" type="ORF">AFUS01_LOCUS46904</name>
</gene>
<keyword evidence="4" id="KW-1185">Reference proteome</keyword>
<protein>
    <recommendedName>
        <fullName evidence="5">Cell cycle checkpoint control protein</fullName>
    </recommendedName>
</protein>
<dbReference type="PANTHER" id="PTHR15237:SF0">
    <property type="entry name" value="CELL CYCLE CHECKPOINT CONTROL PROTEIN"/>
    <property type="match status" value="1"/>
</dbReference>
<keyword evidence="2" id="KW-0732">Signal</keyword>
<evidence type="ECO:0000313" key="3">
    <source>
        <dbReference type="EMBL" id="CAG7837861.1"/>
    </source>
</evidence>
<proteinExistence type="predicted"/>
<dbReference type="EMBL" id="CAJVCH010571564">
    <property type="protein sequence ID" value="CAG7837861.1"/>
    <property type="molecule type" value="Genomic_DNA"/>
</dbReference>
<reference evidence="3" key="1">
    <citation type="submission" date="2021-06" db="EMBL/GenBank/DDBJ databases">
        <authorList>
            <person name="Hodson N. C."/>
            <person name="Mongue J. A."/>
            <person name="Jaron S. K."/>
        </authorList>
    </citation>
    <scope>NUCLEOTIDE SEQUENCE</scope>
</reference>
<name>A0A8J2MG48_9HEXA</name>
<dbReference type="GO" id="GO:0031573">
    <property type="term" value="P:mitotic intra-S DNA damage checkpoint signaling"/>
    <property type="evidence" value="ECO:0007669"/>
    <property type="project" value="TreeGrafter"/>
</dbReference>
<dbReference type="GO" id="GO:0030896">
    <property type="term" value="C:checkpoint clamp complex"/>
    <property type="evidence" value="ECO:0007669"/>
    <property type="project" value="InterPro"/>
</dbReference>
<dbReference type="OrthoDB" id="60092at2759"/>
<evidence type="ECO:0008006" key="5">
    <source>
        <dbReference type="Google" id="ProtNLM"/>
    </source>
</evidence>
<comment type="caution">
    <text evidence="3">The sequence shown here is derived from an EMBL/GenBank/DDBJ whole genome shotgun (WGS) entry which is preliminary data.</text>
</comment>